<dbReference type="EMBL" id="QLII01000001">
    <property type="protein sequence ID" value="RAI73778.1"/>
    <property type="molecule type" value="Genomic_DNA"/>
</dbReference>
<dbReference type="Gene3D" id="2.60.40.10">
    <property type="entry name" value="Immunoglobulins"/>
    <property type="match status" value="2"/>
</dbReference>
<comment type="caution">
    <text evidence="1">The sequence shown here is derived from an EMBL/GenBank/DDBJ whole genome shotgun (WGS) entry which is preliminary data.</text>
</comment>
<dbReference type="InterPro" id="IPR025667">
    <property type="entry name" value="SprB_repeat"/>
</dbReference>
<evidence type="ECO:0000313" key="1">
    <source>
        <dbReference type="EMBL" id="RAI73778.1"/>
    </source>
</evidence>
<accession>A0A327NME6</accession>
<dbReference type="Gene3D" id="2.60.40.740">
    <property type="match status" value="2"/>
</dbReference>
<evidence type="ECO:0008006" key="3">
    <source>
        <dbReference type="Google" id="ProtNLM"/>
    </source>
</evidence>
<dbReference type="InterPro" id="IPR013783">
    <property type="entry name" value="Ig-like_fold"/>
</dbReference>
<sequence>MTATAGAGCIQVQTVSSPASCTVSCTPPKLSVGQPICNSNGTYSVSYTLDGPGSVSAVGGIIVGNTVTNIAIGTDVIISASINGSCVVSHKVTSILDCSTPCINPGITMSGPVCVAGTTTYLVNFTVTPGTTVLANRGQVNLTAGVVTGIPANQPVSLTIVVLPVADLGIGACADKVIVIPAPACGVVCQPLGLNTGVALTTCGQTNGAAAVVVNPGSGTAPFSYQWTTANGTVVSSNSVVTGLAPGRYTITVTDSKGCQGTNSVNISSSNGPTLTASVTSTGCGLNNGSASVQVSGGSATYTYQWINALGTVIGSSSTVSGLSAGVYSALVTDASGCSSMTTVTIGTSNPVQVLTQAQSAACGQSTGSASATASGGNGSYSYQWRNAAGVVVATTASLNNAPSGSYTVVVTDTGGCSGSATANISNTTGPQVTGTVTNVLCSGSTSGSVVLTVTGGTPPISYQWSNGSTSQNLSGVGAGVYTVTVRDANGCQSVQSFTITQPAEIVATLRPTNATCSTPGSISLVSVTGGNAPYTYSWSPGGSTATSLSGLSGGTYTLSVSDANGCQAIAIATLLTPTNCQTACSLPGVNVGITLATCGQANGIAVVHINPGSGVAPSPTSGPMRVVV</sequence>
<evidence type="ECO:0000313" key="2">
    <source>
        <dbReference type="Proteomes" id="UP000249016"/>
    </source>
</evidence>
<dbReference type="AlphaFoldDB" id="A0A327NME6"/>
<reference evidence="1 2" key="1">
    <citation type="submission" date="2018-06" db="EMBL/GenBank/DDBJ databases">
        <title>Spirosoma sp. HMF3257 Genome sequencing and assembly.</title>
        <authorList>
            <person name="Kang H."/>
            <person name="Cha I."/>
            <person name="Kim H."/>
            <person name="Kang J."/>
            <person name="Joh K."/>
        </authorList>
    </citation>
    <scope>NUCLEOTIDE SEQUENCE [LARGE SCALE GENOMIC DNA]</scope>
    <source>
        <strain evidence="1 2">HMF3257</strain>
    </source>
</reference>
<name>A0A327NME6_9BACT</name>
<gene>
    <name evidence="1" type="ORF">HMF3257_04020</name>
</gene>
<dbReference type="Pfam" id="PF13573">
    <property type="entry name" value="SprB"/>
    <property type="match status" value="4"/>
</dbReference>
<proteinExistence type="predicted"/>
<dbReference type="Proteomes" id="UP000249016">
    <property type="component" value="Unassembled WGS sequence"/>
</dbReference>
<organism evidence="1 2">
    <name type="scientific">Spirosoma telluris</name>
    <dbReference type="NCBI Taxonomy" id="2183553"/>
    <lineage>
        <taxon>Bacteria</taxon>
        <taxon>Pseudomonadati</taxon>
        <taxon>Bacteroidota</taxon>
        <taxon>Cytophagia</taxon>
        <taxon>Cytophagales</taxon>
        <taxon>Cytophagaceae</taxon>
        <taxon>Spirosoma</taxon>
    </lineage>
</organism>
<keyword evidence="2" id="KW-1185">Reference proteome</keyword>
<protein>
    <recommendedName>
        <fullName evidence="3">Ig-like domain-containing protein</fullName>
    </recommendedName>
</protein>